<feature type="domain" description="AB hydrolase-1" evidence="2">
    <location>
        <begin position="24"/>
        <end position="253"/>
    </location>
</feature>
<dbReference type="STRING" id="505317.OA57_09345"/>
<dbReference type="RefSeq" id="WP_034616792.1">
    <property type="nucleotide sequence ID" value="NZ_JSUM01000014.1"/>
</dbReference>
<name>A0A0A3APZ1_9PAST</name>
<organism evidence="3 4">
    <name type="scientific">Chelonobacter oris</name>
    <dbReference type="NCBI Taxonomy" id="505317"/>
    <lineage>
        <taxon>Bacteria</taxon>
        <taxon>Pseudomonadati</taxon>
        <taxon>Pseudomonadota</taxon>
        <taxon>Gammaproteobacteria</taxon>
        <taxon>Pasteurellales</taxon>
        <taxon>Pasteurellaceae</taxon>
        <taxon>Chelonobacter</taxon>
    </lineage>
</organism>
<dbReference type="Gene3D" id="3.40.50.1820">
    <property type="entry name" value="alpha/beta hydrolase"/>
    <property type="match status" value="1"/>
</dbReference>
<dbReference type="PANTHER" id="PTHR46118:SF4">
    <property type="entry name" value="PROTEIN ABHD11"/>
    <property type="match status" value="1"/>
</dbReference>
<dbReference type="GO" id="GO:0016787">
    <property type="term" value="F:hydrolase activity"/>
    <property type="evidence" value="ECO:0007669"/>
    <property type="project" value="UniProtKB-KW"/>
</dbReference>
<dbReference type="InterPro" id="IPR029058">
    <property type="entry name" value="AB_hydrolase_fold"/>
</dbReference>
<dbReference type="EMBL" id="JSUM01000014">
    <property type="protein sequence ID" value="KGQ69832.1"/>
    <property type="molecule type" value="Genomic_DNA"/>
</dbReference>
<comment type="caution">
    <text evidence="3">The sequence shown here is derived from an EMBL/GenBank/DDBJ whole genome shotgun (WGS) entry which is preliminary data.</text>
</comment>
<dbReference type="Proteomes" id="UP000030380">
    <property type="component" value="Unassembled WGS sequence"/>
</dbReference>
<evidence type="ECO:0000259" key="2">
    <source>
        <dbReference type="Pfam" id="PF12697"/>
    </source>
</evidence>
<dbReference type="InterPro" id="IPR000073">
    <property type="entry name" value="AB_hydrolase_1"/>
</dbReference>
<dbReference type="Pfam" id="PF12697">
    <property type="entry name" value="Abhydrolase_6"/>
    <property type="match status" value="1"/>
</dbReference>
<dbReference type="AlphaFoldDB" id="A0A0A3APZ1"/>
<dbReference type="PRINTS" id="PR00111">
    <property type="entry name" value="ABHYDROLASE"/>
</dbReference>
<dbReference type="SUPFAM" id="SSF53474">
    <property type="entry name" value="alpha/beta-Hydrolases"/>
    <property type="match status" value="1"/>
</dbReference>
<dbReference type="OrthoDB" id="9808398at2"/>
<dbReference type="PANTHER" id="PTHR46118">
    <property type="entry name" value="PROTEIN ABHD11"/>
    <property type="match status" value="1"/>
</dbReference>
<evidence type="ECO:0000313" key="4">
    <source>
        <dbReference type="Proteomes" id="UP000030380"/>
    </source>
</evidence>
<gene>
    <name evidence="3" type="ORF">OA57_09345</name>
</gene>
<sequence length="262" mass="29788">MTENPLLNHQLQQPQQPDRKLPTLVFLHGLFGDMNNLGVLARAYYERFPILRVDLRNHGHSFHSDQMDYALMAEDVIRLLDWLQLDNIILIGHSMGGKTAMRVASTIPQRVEKLVVLDIAPISYQEHHHDDVFAALLAVQAARPANRQQAKPILSRYIQSEGIQQFMLKSFSAQHEQAFLFNLTALYHCYPELMAWQPVACDVPTLFIKGGKSDYILPQYRDTILAQFPNATSFTIAQGSHWIHADHPNAVINAINRFLSLG</sequence>
<evidence type="ECO:0000256" key="1">
    <source>
        <dbReference type="ARBA" id="ARBA00022801"/>
    </source>
</evidence>
<protein>
    <submittedName>
        <fullName evidence="3">Acyl-CoA esterase</fullName>
    </submittedName>
</protein>
<keyword evidence="4" id="KW-1185">Reference proteome</keyword>
<evidence type="ECO:0000313" key="3">
    <source>
        <dbReference type="EMBL" id="KGQ69832.1"/>
    </source>
</evidence>
<proteinExistence type="predicted"/>
<accession>A0A0A3APZ1</accession>
<keyword evidence="1" id="KW-0378">Hydrolase</keyword>
<reference evidence="3 4" key="1">
    <citation type="submission" date="2014-11" db="EMBL/GenBank/DDBJ databases">
        <title>Draft genome sequence of Chelonobacter oris 1662T, associated with respiratory disease in Hermann's Tortoises.</title>
        <authorList>
            <person name="Kudirkiene E."/>
            <person name="Hansen M.J."/>
            <person name="Bojesen A.M."/>
        </authorList>
    </citation>
    <scope>NUCLEOTIDE SEQUENCE [LARGE SCALE GENOMIC DNA]</scope>
    <source>
        <strain evidence="3 4">1662</strain>
    </source>
</reference>